<dbReference type="PRINTS" id="PR00092">
    <property type="entry name" value="TYROSINASE"/>
</dbReference>
<dbReference type="OrthoDB" id="6132182at2759"/>
<feature type="chain" id="PRO_5040347309" evidence="2">
    <location>
        <begin position="24"/>
        <end position="561"/>
    </location>
</feature>
<reference evidence="4" key="1">
    <citation type="journal article" date="2021" name="Nat. Commun.">
        <title>Genetic determinants of endophytism in the Arabidopsis root mycobiome.</title>
        <authorList>
            <person name="Mesny F."/>
            <person name="Miyauchi S."/>
            <person name="Thiergart T."/>
            <person name="Pickel B."/>
            <person name="Atanasova L."/>
            <person name="Karlsson M."/>
            <person name="Huettel B."/>
            <person name="Barry K.W."/>
            <person name="Haridas S."/>
            <person name="Chen C."/>
            <person name="Bauer D."/>
            <person name="Andreopoulos W."/>
            <person name="Pangilinan J."/>
            <person name="LaButti K."/>
            <person name="Riley R."/>
            <person name="Lipzen A."/>
            <person name="Clum A."/>
            <person name="Drula E."/>
            <person name="Henrissat B."/>
            <person name="Kohler A."/>
            <person name="Grigoriev I.V."/>
            <person name="Martin F.M."/>
            <person name="Hacquard S."/>
        </authorList>
    </citation>
    <scope>NUCLEOTIDE SEQUENCE</scope>
    <source>
        <strain evidence="4">MPI-SDFR-AT-0117</strain>
    </source>
</reference>
<proteinExistence type="predicted"/>
<dbReference type="EMBL" id="JAGSXJ010000006">
    <property type="protein sequence ID" value="KAH6690699.1"/>
    <property type="molecule type" value="Genomic_DNA"/>
</dbReference>
<dbReference type="Pfam" id="PF00264">
    <property type="entry name" value="Tyrosinase"/>
    <property type="match status" value="1"/>
</dbReference>
<dbReference type="Proteomes" id="UP000770015">
    <property type="component" value="Unassembled WGS sequence"/>
</dbReference>
<keyword evidence="1" id="KW-0479">Metal-binding</keyword>
<comment type="caution">
    <text evidence="4">The sequence shown here is derived from an EMBL/GenBank/DDBJ whole genome shotgun (WGS) entry which is preliminary data.</text>
</comment>
<dbReference type="InterPro" id="IPR008922">
    <property type="entry name" value="Di-copper_centre_dom_sf"/>
</dbReference>
<evidence type="ECO:0000313" key="5">
    <source>
        <dbReference type="Proteomes" id="UP000770015"/>
    </source>
</evidence>
<keyword evidence="2" id="KW-0732">Signal</keyword>
<evidence type="ECO:0000256" key="2">
    <source>
        <dbReference type="SAM" id="SignalP"/>
    </source>
</evidence>
<dbReference type="AlphaFoldDB" id="A0A9P9AAI5"/>
<dbReference type="InterPro" id="IPR050316">
    <property type="entry name" value="Tyrosinase/Hemocyanin"/>
</dbReference>
<dbReference type="PANTHER" id="PTHR11474">
    <property type="entry name" value="TYROSINASE FAMILY MEMBER"/>
    <property type="match status" value="1"/>
</dbReference>
<dbReference type="SUPFAM" id="SSF48056">
    <property type="entry name" value="Di-copper centre-containing domain"/>
    <property type="match status" value="1"/>
</dbReference>
<accession>A0A9P9AAI5</accession>
<dbReference type="GO" id="GO:0016491">
    <property type="term" value="F:oxidoreductase activity"/>
    <property type="evidence" value="ECO:0007669"/>
    <property type="project" value="InterPro"/>
</dbReference>
<protein>
    <submittedName>
        <fullName evidence="4">Tyrosinase</fullName>
    </submittedName>
</protein>
<dbReference type="InterPro" id="IPR002227">
    <property type="entry name" value="Tyrosinase_Cu-bd"/>
</dbReference>
<evidence type="ECO:0000256" key="1">
    <source>
        <dbReference type="ARBA" id="ARBA00022723"/>
    </source>
</evidence>
<feature type="signal peptide" evidence="2">
    <location>
        <begin position="1"/>
        <end position="23"/>
    </location>
</feature>
<evidence type="ECO:0000259" key="3">
    <source>
        <dbReference type="Pfam" id="PF00264"/>
    </source>
</evidence>
<keyword evidence="5" id="KW-1185">Reference proteome</keyword>
<evidence type="ECO:0000313" key="4">
    <source>
        <dbReference type="EMBL" id="KAH6690699.1"/>
    </source>
</evidence>
<feature type="domain" description="Tyrosinase copper-binding" evidence="3">
    <location>
        <begin position="82"/>
        <end position="315"/>
    </location>
</feature>
<name>A0A9P9AAI5_9PEZI</name>
<dbReference type="Gene3D" id="1.10.1280.10">
    <property type="entry name" value="Di-copper center containing domain from catechol oxidase"/>
    <property type="match status" value="1"/>
</dbReference>
<dbReference type="GO" id="GO:0046872">
    <property type="term" value="F:metal ion binding"/>
    <property type="evidence" value="ECO:0007669"/>
    <property type="project" value="UniProtKB-KW"/>
</dbReference>
<dbReference type="PANTHER" id="PTHR11474:SF131">
    <property type="entry name" value="TYROSINASE COPPER-BINDING DOMAIN-CONTAINING PROTEIN"/>
    <property type="match status" value="1"/>
</dbReference>
<gene>
    <name evidence="4" type="ORF">F5X68DRAFT_253638</name>
</gene>
<organism evidence="4 5">
    <name type="scientific">Plectosphaerella plurivora</name>
    <dbReference type="NCBI Taxonomy" id="936078"/>
    <lineage>
        <taxon>Eukaryota</taxon>
        <taxon>Fungi</taxon>
        <taxon>Dikarya</taxon>
        <taxon>Ascomycota</taxon>
        <taxon>Pezizomycotina</taxon>
        <taxon>Sordariomycetes</taxon>
        <taxon>Hypocreomycetidae</taxon>
        <taxon>Glomerellales</taxon>
        <taxon>Plectosphaerellaceae</taxon>
        <taxon>Plectosphaerella</taxon>
    </lineage>
</organism>
<sequence length="561" mass="61583">MLVPSFVTALCAMAVSAPLLVSAQAPPNPVPVVGPRSGINAQTGETPARRNINDLYQEAGPQWDLYVQALTAMQNAPERDPTSYFQIAAIHGQPYAAWAGGGPQRGSGGFCPHNEILFGTWHRAYLSLFEQVLVQHAERIARGYPTAVRDTYVNAAARLRAPFWDWAADSRVPPATVPPAVLINRADGIRITVTNPLAGYRYPQSALRGEFGPFNGVNATKRCIERGQTYPATANRDLTARDLRTHVYNAINRAGSWNEISSMSMGGNSIEGPHGTIHIYGACGQDFYYLSTAAFEPLFMLHHANVDRTLAYWQAINPQSAVTFSYQTRGLFGTPAGTTVTERSPVAPFDGPNGRPLTSADVADIRNWGYTYEPMQPWVQSPSQMRTEVARTINRLYGPPQIAARIAARRGDPRRRQERPVERNYFASVSVERGDLVLPAAVEIYVKKHHAGTFALLGMPQEGMSYDEIPLHQVLQQVAANMTLPEDIAGFIQSNMEVNIRKPDGSTISPSSVPSLKILVEDVEVLMPVTEEQLPEYGEPQTRPATPKTLVIKKVEVVVPC</sequence>